<keyword evidence="12" id="KW-1185">Reference proteome</keyword>
<name>A0A918FHK8_9DEIO</name>
<evidence type="ECO:0000256" key="5">
    <source>
        <dbReference type="ARBA" id="ARBA00022989"/>
    </source>
</evidence>
<proteinExistence type="inferred from homology"/>
<evidence type="ECO:0000256" key="7">
    <source>
        <dbReference type="ARBA" id="ARBA00038075"/>
    </source>
</evidence>
<evidence type="ECO:0000313" key="11">
    <source>
        <dbReference type="EMBL" id="GGR38184.1"/>
    </source>
</evidence>
<feature type="transmembrane region" description="Helical" evidence="9">
    <location>
        <begin position="47"/>
        <end position="67"/>
    </location>
</feature>
<protein>
    <recommendedName>
        <fullName evidence="8">Multidrug efflux pump Tap</fullName>
    </recommendedName>
</protein>
<keyword evidence="6 9" id="KW-0472">Membrane</keyword>
<sequence length="419" mass="44123">MQLYVSLLRDRRVAVIWIGETLNAFGSGLTVWALAWLLLRTYPAQPLLAALVLSVLSGSSLLSTVILGARLDAWDRRRTLLLCTLALALLTALLPLATRTAWGPFGGATPLLGLVAATGVFRSLPAPALNATLPRLVRPQRLSAVQALFNLTWMTGDLVAGAVAGLLISAAGVNAAFWIDAATFLAAALGYALVRFPVQPALEAHRPAGMAAWGAQLREGWSFVGRRPALWGMFLGLGMTNAYFSVFGTLVLPRVGERLLGPARGPLGVGVIDTVSVGAELLASLWLGRAVIQARAVRPLVLLGCTLPVILATCVVFAPSYPLALLFALLNGLAFAPLSVLVAVYVARHTPTRLLGRVSSARSFFSDAGRPLAMTAAGVLLPLLGLGVMVVTLAATVVLLGTFGYWRGTVQPLAEREEA</sequence>
<dbReference type="InterPro" id="IPR011701">
    <property type="entry name" value="MFS"/>
</dbReference>
<dbReference type="PANTHER" id="PTHR23513">
    <property type="entry name" value="INTEGRAL MEMBRANE EFFLUX PROTEIN-RELATED"/>
    <property type="match status" value="1"/>
</dbReference>
<feature type="transmembrane region" description="Helical" evidence="9">
    <location>
        <begin position="379"/>
        <end position="406"/>
    </location>
</feature>
<evidence type="ECO:0000256" key="9">
    <source>
        <dbReference type="SAM" id="Phobius"/>
    </source>
</evidence>
<comment type="caution">
    <text evidence="11">The sequence shown here is derived from an EMBL/GenBank/DDBJ whole genome shotgun (WGS) entry which is preliminary data.</text>
</comment>
<keyword evidence="4 9" id="KW-0812">Transmembrane</keyword>
<evidence type="ECO:0000256" key="6">
    <source>
        <dbReference type="ARBA" id="ARBA00023136"/>
    </source>
</evidence>
<evidence type="ECO:0000256" key="3">
    <source>
        <dbReference type="ARBA" id="ARBA00022475"/>
    </source>
</evidence>
<reference evidence="11" key="1">
    <citation type="journal article" date="2014" name="Int. J. Syst. Evol. Microbiol.">
        <title>Complete genome sequence of Corynebacterium casei LMG S-19264T (=DSM 44701T), isolated from a smear-ripened cheese.</title>
        <authorList>
            <consortium name="US DOE Joint Genome Institute (JGI-PGF)"/>
            <person name="Walter F."/>
            <person name="Albersmeier A."/>
            <person name="Kalinowski J."/>
            <person name="Ruckert C."/>
        </authorList>
    </citation>
    <scope>NUCLEOTIDE SEQUENCE</scope>
    <source>
        <strain evidence="11">JCM 31311</strain>
    </source>
</reference>
<evidence type="ECO:0000256" key="2">
    <source>
        <dbReference type="ARBA" id="ARBA00022448"/>
    </source>
</evidence>
<feature type="transmembrane region" description="Helical" evidence="9">
    <location>
        <begin position="79"/>
        <end position="98"/>
    </location>
</feature>
<evidence type="ECO:0000256" key="8">
    <source>
        <dbReference type="ARBA" id="ARBA00040914"/>
    </source>
</evidence>
<keyword evidence="2" id="KW-0813">Transport</keyword>
<gene>
    <name evidence="11" type="ORF">GCM10008957_54240</name>
</gene>
<dbReference type="GO" id="GO:0005886">
    <property type="term" value="C:plasma membrane"/>
    <property type="evidence" value="ECO:0007669"/>
    <property type="project" value="UniProtKB-SubCell"/>
</dbReference>
<reference evidence="11" key="2">
    <citation type="submission" date="2020-09" db="EMBL/GenBank/DDBJ databases">
        <authorList>
            <person name="Sun Q."/>
            <person name="Ohkuma M."/>
        </authorList>
    </citation>
    <scope>NUCLEOTIDE SEQUENCE</scope>
    <source>
        <strain evidence="11">JCM 31311</strain>
    </source>
</reference>
<feature type="transmembrane region" description="Helical" evidence="9">
    <location>
        <begin position="228"/>
        <end position="247"/>
    </location>
</feature>
<evidence type="ECO:0000256" key="1">
    <source>
        <dbReference type="ARBA" id="ARBA00004651"/>
    </source>
</evidence>
<dbReference type="InterPro" id="IPR036259">
    <property type="entry name" value="MFS_trans_sf"/>
</dbReference>
<dbReference type="Proteomes" id="UP000603865">
    <property type="component" value="Unassembled WGS sequence"/>
</dbReference>
<dbReference type="PANTHER" id="PTHR23513:SF9">
    <property type="entry name" value="ENTEROBACTIN EXPORTER ENTS"/>
    <property type="match status" value="1"/>
</dbReference>
<dbReference type="InterPro" id="IPR020846">
    <property type="entry name" value="MFS_dom"/>
</dbReference>
<feature type="transmembrane region" description="Helical" evidence="9">
    <location>
        <begin position="324"/>
        <end position="347"/>
    </location>
</feature>
<comment type="similarity">
    <text evidence="7">Belongs to the major facilitator superfamily. Drug:H(+) antiporter-3 (DHA3) (TC 2.A.1.21) family.</text>
</comment>
<dbReference type="PROSITE" id="PS50850">
    <property type="entry name" value="MFS"/>
    <property type="match status" value="1"/>
</dbReference>
<dbReference type="SUPFAM" id="SSF103473">
    <property type="entry name" value="MFS general substrate transporter"/>
    <property type="match status" value="1"/>
</dbReference>
<keyword evidence="3" id="KW-1003">Cell membrane</keyword>
<feature type="domain" description="Major facilitator superfamily (MFS) profile" evidence="10">
    <location>
        <begin position="229"/>
        <end position="419"/>
    </location>
</feature>
<feature type="transmembrane region" description="Helical" evidence="9">
    <location>
        <begin position="104"/>
        <end position="124"/>
    </location>
</feature>
<comment type="subcellular location">
    <subcellularLocation>
        <location evidence="1">Cell membrane</location>
        <topology evidence="1">Multi-pass membrane protein</topology>
    </subcellularLocation>
</comment>
<organism evidence="11 12">
    <name type="scientific">Deinococcus ruber</name>
    <dbReference type="NCBI Taxonomy" id="1848197"/>
    <lineage>
        <taxon>Bacteria</taxon>
        <taxon>Thermotogati</taxon>
        <taxon>Deinococcota</taxon>
        <taxon>Deinococci</taxon>
        <taxon>Deinococcales</taxon>
        <taxon>Deinococcaceae</taxon>
        <taxon>Deinococcus</taxon>
    </lineage>
</organism>
<dbReference type="AlphaFoldDB" id="A0A918FHK8"/>
<dbReference type="RefSeq" id="WP_189093659.1">
    <property type="nucleotide sequence ID" value="NZ_BMQL01000084.1"/>
</dbReference>
<dbReference type="Gene3D" id="1.20.1250.20">
    <property type="entry name" value="MFS general substrate transporter like domains"/>
    <property type="match status" value="1"/>
</dbReference>
<feature type="transmembrane region" description="Helical" evidence="9">
    <location>
        <begin position="300"/>
        <end position="318"/>
    </location>
</feature>
<feature type="transmembrane region" description="Helical" evidence="9">
    <location>
        <begin position="175"/>
        <end position="194"/>
    </location>
</feature>
<feature type="transmembrane region" description="Helical" evidence="9">
    <location>
        <begin position="145"/>
        <end position="169"/>
    </location>
</feature>
<feature type="transmembrane region" description="Helical" evidence="9">
    <location>
        <begin position="12"/>
        <end position="35"/>
    </location>
</feature>
<dbReference type="Pfam" id="PF07690">
    <property type="entry name" value="MFS_1"/>
    <property type="match status" value="1"/>
</dbReference>
<evidence type="ECO:0000256" key="4">
    <source>
        <dbReference type="ARBA" id="ARBA00022692"/>
    </source>
</evidence>
<dbReference type="EMBL" id="BMQL01000084">
    <property type="protein sequence ID" value="GGR38184.1"/>
    <property type="molecule type" value="Genomic_DNA"/>
</dbReference>
<keyword evidence="5 9" id="KW-1133">Transmembrane helix</keyword>
<evidence type="ECO:0000259" key="10">
    <source>
        <dbReference type="PROSITE" id="PS50850"/>
    </source>
</evidence>
<accession>A0A918FHK8</accession>
<evidence type="ECO:0000313" key="12">
    <source>
        <dbReference type="Proteomes" id="UP000603865"/>
    </source>
</evidence>
<dbReference type="GO" id="GO:0022857">
    <property type="term" value="F:transmembrane transporter activity"/>
    <property type="evidence" value="ECO:0007669"/>
    <property type="project" value="InterPro"/>
</dbReference>
<feature type="transmembrane region" description="Helical" evidence="9">
    <location>
        <begin position="267"/>
        <end position="288"/>
    </location>
</feature>